<organism evidence="10">
    <name type="scientific">Fagus sylvatica</name>
    <name type="common">Beechnut</name>
    <dbReference type="NCBI Taxonomy" id="28930"/>
    <lineage>
        <taxon>Eukaryota</taxon>
        <taxon>Viridiplantae</taxon>
        <taxon>Streptophyta</taxon>
        <taxon>Embryophyta</taxon>
        <taxon>Tracheophyta</taxon>
        <taxon>Spermatophyta</taxon>
        <taxon>Magnoliopsida</taxon>
        <taxon>eudicotyledons</taxon>
        <taxon>Gunneridae</taxon>
        <taxon>Pentapetalae</taxon>
        <taxon>rosids</taxon>
        <taxon>fabids</taxon>
        <taxon>Fagales</taxon>
        <taxon>Fagaceae</taxon>
        <taxon>Fagus</taxon>
    </lineage>
</organism>
<accession>A0A2N9I8L0</accession>
<dbReference type="GO" id="GO:0016020">
    <property type="term" value="C:membrane"/>
    <property type="evidence" value="ECO:0007669"/>
    <property type="project" value="UniProtKB-SubCell"/>
</dbReference>
<keyword evidence="9" id="KW-0732">Signal</keyword>
<feature type="signal peptide" evidence="9">
    <location>
        <begin position="1"/>
        <end position="25"/>
    </location>
</feature>
<evidence type="ECO:0008006" key="11">
    <source>
        <dbReference type="Google" id="ProtNLM"/>
    </source>
</evidence>
<keyword evidence="3" id="KW-0433">Leucine-rich repeat</keyword>
<dbReference type="SUPFAM" id="SSF52058">
    <property type="entry name" value="L domain-like"/>
    <property type="match status" value="2"/>
</dbReference>
<evidence type="ECO:0000313" key="10">
    <source>
        <dbReference type="EMBL" id="SPD22317.1"/>
    </source>
</evidence>
<keyword evidence="6 8" id="KW-1133">Transmembrane helix</keyword>
<evidence type="ECO:0000256" key="9">
    <source>
        <dbReference type="SAM" id="SignalP"/>
    </source>
</evidence>
<dbReference type="SMART" id="SM00365">
    <property type="entry name" value="LRR_SD22"/>
    <property type="match status" value="5"/>
</dbReference>
<name>A0A2N9I8L0_FAGSY</name>
<evidence type="ECO:0000256" key="5">
    <source>
        <dbReference type="ARBA" id="ARBA00022737"/>
    </source>
</evidence>
<dbReference type="SMART" id="SM00369">
    <property type="entry name" value="LRR_TYP"/>
    <property type="match status" value="6"/>
</dbReference>
<dbReference type="PANTHER" id="PTHR48062:SF21">
    <property type="entry name" value="RECEPTOR-LIKE PROTEIN 12"/>
    <property type="match status" value="1"/>
</dbReference>
<dbReference type="PANTHER" id="PTHR48062">
    <property type="entry name" value="RECEPTOR-LIKE PROTEIN 14"/>
    <property type="match status" value="1"/>
</dbReference>
<evidence type="ECO:0000256" key="6">
    <source>
        <dbReference type="ARBA" id="ARBA00022989"/>
    </source>
</evidence>
<keyword evidence="4 8" id="KW-0812">Transmembrane</keyword>
<comment type="subcellular location">
    <subcellularLocation>
        <location evidence="1">Membrane</location>
        <topology evidence="1">Single-pass membrane protein</topology>
    </subcellularLocation>
</comment>
<feature type="chain" id="PRO_5014983787" description="Leucine-rich repeat-containing N-terminal plant-type domain-containing protein" evidence="9">
    <location>
        <begin position="26"/>
        <end position="748"/>
    </location>
</feature>
<dbReference type="FunFam" id="3.80.10.10:FF:000095">
    <property type="entry name" value="LRR receptor-like serine/threonine-protein kinase GSO1"/>
    <property type="match status" value="2"/>
</dbReference>
<keyword evidence="5" id="KW-0677">Repeat</keyword>
<dbReference type="PRINTS" id="PR00019">
    <property type="entry name" value="LEURICHRPT"/>
</dbReference>
<dbReference type="Pfam" id="PF00560">
    <property type="entry name" value="LRR_1"/>
    <property type="match status" value="8"/>
</dbReference>
<evidence type="ECO:0000256" key="4">
    <source>
        <dbReference type="ARBA" id="ARBA00022692"/>
    </source>
</evidence>
<evidence type="ECO:0000256" key="3">
    <source>
        <dbReference type="ARBA" id="ARBA00022614"/>
    </source>
</evidence>
<dbReference type="InterPro" id="IPR001611">
    <property type="entry name" value="Leu-rich_rpt"/>
</dbReference>
<reference evidence="10" key="1">
    <citation type="submission" date="2018-02" db="EMBL/GenBank/DDBJ databases">
        <authorList>
            <person name="Cohen D.B."/>
            <person name="Kent A.D."/>
        </authorList>
    </citation>
    <scope>NUCLEOTIDE SEQUENCE</scope>
</reference>
<dbReference type="EMBL" id="OIVN01005412">
    <property type="protein sequence ID" value="SPD22317.1"/>
    <property type="molecule type" value="Genomic_DNA"/>
</dbReference>
<dbReference type="InterPro" id="IPR051502">
    <property type="entry name" value="RLP_Defense_Trigger"/>
</dbReference>
<dbReference type="AlphaFoldDB" id="A0A2N9I8L0"/>
<comment type="similarity">
    <text evidence="2">Belongs to the RLP family.</text>
</comment>
<gene>
    <name evidence="10" type="ORF">FSB_LOCUS50199</name>
</gene>
<evidence type="ECO:0000256" key="8">
    <source>
        <dbReference type="SAM" id="Phobius"/>
    </source>
</evidence>
<protein>
    <recommendedName>
        <fullName evidence="11">Leucine-rich repeat-containing N-terminal plant-type domain-containing protein</fullName>
    </recommendedName>
</protein>
<keyword evidence="7 8" id="KW-0472">Membrane</keyword>
<dbReference type="Pfam" id="PF13855">
    <property type="entry name" value="LRR_8"/>
    <property type="match status" value="1"/>
</dbReference>
<dbReference type="Gene3D" id="3.80.10.10">
    <property type="entry name" value="Ribonuclease Inhibitor"/>
    <property type="match status" value="4"/>
</dbReference>
<feature type="transmembrane region" description="Helical" evidence="8">
    <location>
        <begin position="698"/>
        <end position="721"/>
    </location>
</feature>
<evidence type="ECO:0000256" key="2">
    <source>
        <dbReference type="ARBA" id="ARBA00009592"/>
    </source>
</evidence>
<evidence type="ECO:0000256" key="7">
    <source>
        <dbReference type="ARBA" id="ARBA00023136"/>
    </source>
</evidence>
<dbReference type="InterPro" id="IPR003591">
    <property type="entry name" value="Leu-rich_rpt_typical-subtyp"/>
</dbReference>
<sequence length="748" mass="83609">MTSFNNNVMLLWYIAITFLLHCAWGQGCSKEQTRALLEIRNSTNGSAFAEWDGRDCCEAVGFSCNSFGITGGYSGKGIRLGKDSGSYKPPSSTWYPNVTLFTLFDELVELTLNGMNIGGELKPFCELKRLKHLSSLDLGNNKMEGTIHPCLGQIENLEQLDLSGNRFHGNVPPLLLSNQSKMTLFDVSGNQLEGLLSISIFANISNLEYLDLSNNYRLEVETESPSWVPTFHLTKLNLANCNLNKNNGHVIPSFISTQLYLNWLDLSHNSIEGSIPCQLLFNSSIQGLFLRSNKLAGSFLDCKANNQTSSIVSFDISDNHVKGPLPQNIGHLFPELQHCNMSSNALEGNIPWSLGNLSLEILDLSNNMLSGTIPQSLTTSGSTLVYLNLANNKLQGEMLPRDSDMPKLECLQLSSNHFQGIISPTISNSPSLVILDVRYNYLSGNIPKWLYNHPSLVAVLLRGNQLEGHLLRRMCQMGRLQVLDISYNLISGGIPSCLDNVTFWKKISPSLTDSNYFIQKGRLSYLINLSDLQFEIGTSLLIKNMEYTFNGIPLSLMTGIDMSSNQLSGSIPSEIGELSQLRSLNLSNNFLTGSIPISFQNLKNVESLDLSHNKLSGKIPFELVQLTSLSTFSVAYNNLSGRIPFERQFSTFTMKSYDGNLDLCGDPLPRNCSPTTNQLNPKHDKDQKEGTRVIDSPLFFYAFVAISYAFGFWVFFGILIIKKNWRLNYFRAVDRWIESFLKMLSKYW</sequence>
<proteinExistence type="inferred from homology"/>
<dbReference type="InterPro" id="IPR032675">
    <property type="entry name" value="LRR_dom_sf"/>
</dbReference>
<evidence type="ECO:0000256" key="1">
    <source>
        <dbReference type="ARBA" id="ARBA00004167"/>
    </source>
</evidence>